<gene>
    <name evidence="3" type="ORF">BFP71_00070</name>
</gene>
<name>A0A1E5T7U0_9BACT</name>
<dbReference type="PROSITE" id="PS00018">
    <property type="entry name" value="EF_HAND_1"/>
    <property type="match status" value="1"/>
</dbReference>
<evidence type="ECO:0000256" key="1">
    <source>
        <dbReference type="SAM" id="MobiDB-lite"/>
    </source>
</evidence>
<reference evidence="3 4" key="1">
    <citation type="submission" date="2016-08" db="EMBL/GenBank/DDBJ databases">
        <title>Draft genome of Fabibacter sp. strain SK-8.</title>
        <authorList>
            <person name="Wong S.-K."/>
            <person name="Hamasaki K."/>
            <person name="Yoshizawa S."/>
        </authorList>
    </citation>
    <scope>NUCLEOTIDE SEQUENCE [LARGE SCALE GENOMIC DNA]</scope>
    <source>
        <strain evidence="3 4">SK-8</strain>
    </source>
</reference>
<evidence type="ECO:0000313" key="4">
    <source>
        <dbReference type="Proteomes" id="UP000095552"/>
    </source>
</evidence>
<keyword evidence="4" id="KW-1185">Reference proteome</keyword>
<dbReference type="GO" id="GO:0000272">
    <property type="term" value="P:polysaccharide catabolic process"/>
    <property type="evidence" value="ECO:0007669"/>
    <property type="project" value="InterPro"/>
</dbReference>
<evidence type="ECO:0000256" key="2">
    <source>
        <dbReference type="SAM" id="SignalP"/>
    </source>
</evidence>
<dbReference type="SUPFAM" id="SSF63446">
    <property type="entry name" value="Type I dockerin domain"/>
    <property type="match status" value="1"/>
</dbReference>
<dbReference type="InterPro" id="IPR018247">
    <property type="entry name" value="EF_Hand_1_Ca_BS"/>
</dbReference>
<keyword evidence="2" id="KW-0732">Signal</keyword>
<dbReference type="Pfam" id="PF00404">
    <property type="entry name" value="Dockerin_1"/>
    <property type="match status" value="1"/>
</dbReference>
<feature type="chain" id="PRO_5009186111" description="Dockerin domain-containing protein" evidence="2">
    <location>
        <begin position="25"/>
        <end position="651"/>
    </location>
</feature>
<dbReference type="STRING" id="1563681.BFP71_00070"/>
<dbReference type="GO" id="GO:0004553">
    <property type="term" value="F:hydrolase activity, hydrolyzing O-glycosyl compounds"/>
    <property type="evidence" value="ECO:0007669"/>
    <property type="project" value="InterPro"/>
</dbReference>
<comment type="caution">
    <text evidence="3">The sequence shown here is derived from an EMBL/GenBank/DDBJ whole genome shotgun (WGS) entry which is preliminary data.</text>
</comment>
<sequence>MMIRNKKWILGFGLYLVGSLSLFSQTDSNDNSSSQGIRLNEVEVAFSSDALYVSPVSEFNIVSDPEEKEISGTILSARDICVFELGADITDQFQFITFVDIAENTVIYFSAVGVNASGVFQAGNTSSSDGTFAYTVPAGGLSAGDIVKWVLGANSPNFSVYTDNISTRTAETNLSSGGESIIVFQKRNAPLGGANALSDPTFISITYTGSTQFGGDPSDTNDTHLPSGLQTSTPVSAMAFGVGPNPSDEYDNVIYNGGFTFNSVDEAKDAFFNTSNYLPSQLNNSSTYITAKNNVPSRITLAVADTDPPTFDVTPSVSSVTSSGFMVGASIDERGDIYYVVVADGATAPTSVNVIAGQANGGGSPIASGNGQGLTDPFTLFSAVTGLTAGTAYDVYVVARDDEGTPNVQSSPIKVDVTTLAPSSLQIAATVFLEGAYNGTNLNTAINSSIPAQQPYNGVNSHSQTTNVSIPANAVDWVLVELREAGTAATATNGTRKGSTAGFLMNDGTIKATDGTSNPTINLTGNTGTDYYVVVYHRNHLPIMSAAAIDGSGGTLTIDFTSNSANTYQTTTALASLTNNKFGMPSGDVNQDGSINSTDLSTWQTNNGAVYSYSGSGIADFNLDGEINAVDRNDFQQKNTSKTRQVPTSTL</sequence>
<accession>A0A1E5T7U0</accession>
<dbReference type="InterPro" id="IPR036439">
    <property type="entry name" value="Dockerin_dom_sf"/>
</dbReference>
<feature type="signal peptide" evidence="2">
    <location>
        <begin position="1"/>
        <end position="24"/>
    </location>
</feature>
<protein>
    <recommendedName>
        <fullName evidence="5">Dockerin domain-containing protein</fullName>
    </recommendedName>
</protein>
<proteinExistence type="predicted"/>
<dbReference type="InterPro" id="IPR002105">
    <property type="entry name" value="Dockerin_1_rpt"/>
</dbReference>
<evidence type="ECO:0000313" key="3">
    <source>
        <dbReference type="EMBL" id="OEK07439.1"/>
    </source>
</evidence>
<feature type="region of interest" description="Disordered" evidence="1">
    <location>
        <begin position="632"/>
        <end position="651"/>
    </location>
</feature>
<dbReference type="AlphaFoldDB" id="A0A1E5T7U0"/>
<dbReference type="Gene3D" id="1.10.1330.10">
    <property type="entry name" value="Dockerin domain"/>
    <property type="match status" value="1"/>
</dbReference>
<evidence type="ECO:0008006" key="5">
    <source>
        <dbReference type="Google" id="ProtNLM"/>
    </source>
</evidence>
<dbReference type="Proteomes" id="UP000095552">
    <property type="component" value="Unassembled WGS sequence"/>
</dbReference>
<feature type="compositionally biased region" description="Polar residues" evidence="1">
    <location>
        <begin position="636"/>
        <end position="651"/>
    </location>
</feature>
<organism evidence="3 4">
    <name type="scientific">Roseivirga misakiensis</name>
    <dbReference type="NCBI Taxonomy" id="1563681"/>
    <lineage>
        <taxon>Bacteria</taxon>
        <taxon>Pseudomonadati</taxon>
        <taxon>Bacteroidota</taxon>
        <taxon>Cytophagia</taxon>
        <taxon>Cytophagales</taxon>
        <taxon>Roseivirgaceae</taxon>
        <taxon>Roseivirga</taxon>
    </lineage>
</organism>
<dbReference type="RefSeq" id="WP_069833422.1">
    <property type="nucleotide sequence ID" value="NZ_MDGQ01000002.1"/>
</dbReference>
<dbReference type="EMBL" id="MDGQ01000002">
    <property type="protein sequence ID" value="OEK07439.1"/>
    <property type="molecule type" value="Genomic_DNA"/>
</dbReference>
<dbReference type="OrthoDB" id="6278496at2"/>